<evidence type="ECO:0000256" key="7">
    <source>
        <dbReference type="SAM" id="MobiDB-lite"/>
    </source>
</evidence>
<keyword evidence="2 6" id="KW-0678">Repressor</keyword>
<reference evidence="9" key="1">
    <citation type="submission" date="2020-07" db="EMBL/GenBank/DDBJ databases">
        <authorList>
            <person name="Lin J."/>
        </authorList>
    </citation>
    <scope>NUCLEOTIDE SEQUENCE</scope>
</reference>
<feature type="region of interest" description="Disordered" evidence="7">
    <location>
        <begin position="53"/>
        <end position="102"/>
    </location>
</feature>
<dbReference type="NCBIfam" id="TIGR01568">
    <property type="entry name" value="A_thal_3678"/>
    <property type="match status" value="1"/>
</dbReference>
<protein>
    <recommendedName>
        <fullName evidence="6">Transcription repressor</fullName>
    </recommendedName>
    <alternativeName>
        <fullName evidence="6">Ovate family protein</fullName>
    </alternativeName>
</protein>
<keyword evidence="4 6" id="KW-0804">Transcription</keyword>
<dbReference type="InterPro" id="IPR038933">
    <property type="entry name" value="Ovate"/>
</dbReference>
<evidence type="ECO:0000256" key="5">
    <source>
        <dbReference type="ARBA" id="ARBA00023242"/>
    </source>
</evidence>
<feature type="region of interest" description="Disordered" evidence="7">
    <location>
        <begin position="122"/>
        <end position="188"/>
    </location>
</feature>
<dbReference type="PANTHER" id="PTHR33057">
    <property type="entry name" value="TRANSCRIPTION REPRESSOR OFP7-RELATED"/>
    <property type="match status" value="1"/>
</dbReference>
<dbReference type="AlphaFoldDB" id="A0A6V7Q3N7"/>
<dbReference type="PANTHER" id="PTHR33057:SF224">
    <property type="entry name" value="TRANSCRIPTION REPRESSOR"/>
    <property type="match status" value="1"/>
</dbReference>
<feature type="compositionally biased region" description="Acidic residues" evidence="7">
    <location>
        <begin position="158"/>
        <end position="173"/>
    </location>
</feature>
<keyword evidence="3 6" id="KW-0805">Transcription regulation</keyword>
<evidence type="ECO:0000256" key="2">
    <source>
        <dbReference type="ARBA" id="ARBA00022491"/>
    </source>
</evidence>
<evidence type="ECO:0000256" key="4">
    <source>
        <dbReference type="ARBA" id="ARBA00023163"/>
    </source>
</evidence>
<evidence type="ECO:0000256" key="3">
    <source>
        <dbReference type="ARBA" id="ARBA00023015"/>
    </source>
</evidence>
<evidence type="ECO:0000313" key="9">
    <source>
        <dbReference type="EMBL" id="CAD1837789.1"/>
    </source>
</evidence>
<dbReference type="InterPro" id="IPR006458">
    <property type="entry name" value="Ovate_C"/>
</dbReference>
<dbReference type="GO" id="GO:0005634">
    <property type="term" value="C:nucleus"/>
    <property type="evidence" value="ECO:0007669"/>
    <property type="project" value="UniProtKB-SubCell"/>
</dbReference>
<dbReference type="PROSITE" id="PS51754">
    <property type="entry name" value="OVATE"/>
    <property type="match status" value="1"/>
</dbReference>
<evidence type="ECO:0000256" key="1">
    <source>
        <dbReference type="ARBA" id="ARBA00004123"/>
    </source>
</evidence>
<dbReference type="EMBL" id="LR862132">
    <property type="protein sequence ID" value="CAD1837789.1"/>
    <property type="molecule type" value="Genomic_DNA"/>
</dbReference>
<keyword evidence="5 6" id="KW-0539">Nucleus</keyword>
<feature type="compositionally biased region" description="Low complexity" evidence="7">
    <location>
        <begin position="58"/>
        <end position="71"/>
    </location>
</feature>
<evidence type="ECO:0000259" key="8">
    <source>
        <dbReference type="PROSITE" id="PS51754"/>
    </source>
</evidence>
<proteinExistence type="predicted"/>
<gene>
    <name evidence="9" type="ORF">CB5_LOCUS21000</name>
</gene>
<organism evidence="9">
    <name type="scientific">Ananas comosus var. bracteatus</name>
    <name type="common">red pineapple</name>
    <dbReference type="NCBI Taxonomy" id="296719"/>
    <lineage>
        <taxon>Eukaryota</taxon>
        <taxon>Viridiplantae</taxon>
        <taxon>Streptophyta</taxon>
        <taxon>Embryophyta</taxon>
        <taxon>Tracheophyta</taxon>
        <taxon>Spermatophyta</taxon>
        <taxon>Magnoliopsida</taxon>
        <taxon>Liliopsida</taxon>
        <taxon>Poales</taxon>
        <taxon>Bromeliaceae</taxon>
        <taxon>Bromelioideae</taxon>
        <taxon>Ananas</taxon>
    </lineage>
</organism>
<dbReference type="Pfam" id="PF04844">
    <property type="entry name" value="Ovate"/>
    <property type="match status" value="1"/>
</dbReference>
<accession>A0A6V7Q3N7</accession>
<sequence>MRFWQEYVMDTRFEYWGSAELLYLWVLRGNSSKVDNPRFPLLPQLPLHRRRRRRYPRRYPQIAGDRAPAPSAGGGRGRVRLPPPPPLAAEAPADVLRRRRRRRPLAGGAPAYLWRREEKWHVVTPGDGDSSPRLKIDSDGGRPRRRRRGAGSARLSSGEEEEEGEEEDDDETETPVSSPEKFLRRRRSAAEGRVGESFAVVKRSEDPRGDFRRSMAEMVVEKEIYDAAGLEQLLRCLLSLNDRRHHRAITAAFGDIWDAVFPSPALLR</sequence>
<feature type="compositionally biased region" description="Basic and acidic residues" evidence="7">
    <location>
        <begin position="130"/>
        <end position="142"/>
    </location>
</feature>
<dbReference type="GO" id="GO:0045892">
    <property type="term" value="P:negative regulation of DNA-templated transcription"/>
    <property type="evidence" value="ECO:0007669"/>
    <property type="project" value="UniProtKB-UniRule"/>
</dbReference>
<comment type="function">
    <text evidence="6">Transcriptional repressor that regulates multiple aspects of plant growth and development.</text>
</comment>
<name>A0A6V7Q3N7_ANACO</name>
<comment type="subcellular location">
    <subcellularLocation>
        <location evidence="1 6">Nucleus</location>
    </subcellularLocation>
</comment>
<feature type="domain" description="OVATE" evidence="8">
    <location>
        <begin position="200"/>
        <end position="259"/>
    </location>
</feature>
<evidence type="ECO:0000256" key="6">
    <source>
        <dbReference type="RuleBase" id="RU367028"/>
    </source>
</evidence>